<keyword evidence="2" id="KW-1185">Reference proteome</keyword>
<gene>
    <name evidence="1" type="ORF">IW256_004621</name>
</gene>
<sequence>MINDGEGRAMGMAGAAERPDITAALGAAGDDPRGAEAQVVALAAELPARAVPGFLEDACRRFHAAGHDDLARAFLGRARKVEQAHRGLFGIVPDTDRAHRTVLELVPTGVITPSLLHEHLVELRSRLDPAAAHAEAREIAGAFFDAGSLPYPNLLADLIPLAEAAGVAAAGEEDFVAERLLRGGLLRRAALPVWEAAGPALGRLCRGSAELLGLLIDSEPAPGVYGDAALDARLRNAWLERLATVGAGARLSRDWFLSLAPAPADPLIRLADQAAERLFTPSADLPLSPGSDPAVARSRRGDPLAFRREKLSSFEESGPAWYFLDDFAKLDEELEKDPAAFTRLLDRFVRNLNGASNIDYLATLRRFRERPALRALLADRVGEWTAQAAAGDLRGLEAALPHLVPLAESGYTGLEPGTPWRVADPIEALLTALRSGIPEELAFPSAAGADGTPVTVIQHGELLTLTTEKGAAEVLSAEGVVHRATVPHHLSGPHPWYDGENFYLSRFQEGLWRTLRVAGEQELVVDPGCLTLRPQAPDAAEVTFPSATEPCLVRLVDGEIQVSAPGGAVTARLRFAPVQRQAGDRPLLPPPGWWPRLRTVDPIGSAALRGIERDIVERLVDAALRGPKAGAAELDRLLPWVTEPRLRQGVESLVRRAAECLPGVLRLHDLFGTDRPEGLPSPVRSVSGLRAGRGVRSVRFSRAVSEILADAVDDGHPATAHPLGTVELPPPSTGGITGEVYFSFGELGGQALAAAWPWTPEFARPRLLDTLRAYGDTPWGDGAGRFRLLYWQARAGRPEPKGELWRTPNGSMIILNFQGHPHKEATAIEFSPDGRFESFDLPGWAPRRAPVPQGWGGAERIARFDRLLATRGPAPYDVDGVRELAARTGLGLSEVASACFGYPYFVGREKELARYPEDVLALFVDPETGERGQKTPLSYRLDRTMRQVLMPDDPDDLWNRGPDFDRAAEWWDTARGEAADT</sequence>
<protein>
    <submittedName>
        <fullName evidence="1">Uncharacterized protein</fullName>
    </submittedName>
</protein>
<evidence type="ECO:0000313" key="1">
    <source>
        <dbReference type="EMBL" id="MBG6090508.1"/>
    </source>
</evidence>
<dbReference type="RefSeq" id="WP_197012958.1">
    <property type="nucleotide sequence ID" value="NZ_BAABES010000016.1"/>
</dbReference>
<dbReference type="AlphaFoldDB" id="A0A931DL05"/>
<organism evidence="1 2">
    <name type="scientific">Actinomadura viridis</name>
    <dbReference type="NCBI Taxonomy" id="58110"/>
    <lineage>
        <taxon>Bacteria</taxon>
        <taxon>Bacillati</taxon>
        <taxon>Actinomycetota</taxon>
        <taxon>Actinomycetes</taxon>
        <taxon>Streptosporangiales</taxon>
        <taxon>Thermomonosporaceae</taxon>
        <taxon>Actinomadura</taxon>
    </lineage>
</organism>
<dbReference type="Proteomes" id="UP000614047">
    <property type="component" value="Unassembled WGS sequence"/>
</dbReference>
<dbReference type="EMBL" id="JADOUA010000001">
    <property type="protein sequence ID" value="MBG6090508.1"/>
    <property type="molecule type" value="Genomic_DNA"/>
</dbReference>
<comment type="caution">
    <text evidence="1">The sequence shown here is derived from an EMBL/GenBank/DDBJ whole genome shotgun (WGS) entry which is preliminary data.</text>
</comment>
<name>A0A931DL05_9ACTN</name>
<proteinExistence type="predicted"/>
<reference evidence="1" key="1">
    <citation type="submission" date="2020-11" db="EMBL/GenBank/DDBJ databases">
        <title>Sequencing the genomes of 1000 actinobacteria strains.</title>
        <authorList>
            <person name="Klenk H.-P."/>
        </authorList>
    </citation>
    <scope>NUCLEOTIDE SEQUENCE</scope>
    <source>
        <strain evidence="1">DSM 43175</strain>
    </source>
</reference>
<accession>A0A931DL05</accession>
<evidence type="ECO:0000313" key="2">
    <source>
        <dbReference type="Proteomes" id="UP000614047"/>
    </source>
</evidence>